<sequence>MRAVERIWFIFLLCFAFLYFCSIGITDNVWIRQIGKGNESAVNEASDYRTITSEKYIDEYCVVYNFLEATQTYRKDDLEPITLAIHGSSDMLKHFERKPENWDGPISLALFFDFHSQSALKYIFEVHRCDREFREKWLSTVQAVPTSGGFFVIPDDTSAQGRIRKK</sequence>
<dbReference type="Proteomes" id="UP000005237">
    <property type="component" value="Unassembled WGS sequence"/>
</dbReference>
<dbReference type="EnsemblMetazoa" id="CJA42668.1">
    <property type="protein sequence ID" value="CJA42668.1"/>
    <property type="gene ID" value="WBGene00218516"/>
</dbReference>
<dbReference type="PANTHER" id="PTHR47411:SF1">
    <property type="entry name" value="B3GNT1, BETA-1,3-N-ACETYLGUCOSAMINYLTRANSFERASE 1, HOMOLOG"/>
    <property type="match status" value="1"/>
</dbReference>
<name>A0A8R1ERL5_CAEJA</name>
<evidence type="ECO:0000313" key="2">
    <source>
        <dbReference type="EnsemblMetazoa" id="CJA42668.1"/>
    </source>
</evidence>
<keyword evidence="1" id="KW-0472">Membrane</keyword>
<reference evidence="3" key="1">
    <citation type="submission" date="2010-08" db="EMBL/GenBank/DDBJ databases">
        <authorList>
            <consortium name="Caenorhabditis japonica Sequencing Consortium"/>
            <person name="Wilson R.K."/>
        </authorList>
    </citation>
    <scope>NUCLEOTIDE SEQUENCE [LARGE SCALE GENOMIC DNA]</scope>
    <source>
        <strain evidence="3">DF5081</strain>
    </source>
</reference>
<dbReference type="AlphaFoldDB" id="A0A8R1ERL5"/>
<proteinExistence type="predicted"/>
<evidence type="ECO:0000313" key="3">
    <source>
        <dbReference type="Proteomes" id="UP000005237"/>
    </source>
</evidence>
<reference evidence="2" key="2">
    <citation type="submission" date="2022-06" db="UniProtKB">
        <authorList>
            <consortium name="EnsemblMetazoa"/>
        </authorList>
    </citation>
    <scope>IDENTIFICATION</scope>
    <source>
        <strain evidence="2">DF5081</strain>
    </source>
</reference>
<keyword evidence="3" id="KW-1185">Reference proteome</keyword>
<keyword evidence="1" id="KW-0812">Transmembrane</keyword>
<feature type="transmembrane region" description="Helical" evidence="1">
    <location>
        <begin position="6"/>
        <end position="26"/>
    </location>
</feature>
<accession>A0A8R1ERL5</accession>
<keyword evidence="1" id="KW-1133">Transmembrane helix</keyword>
<dbReference type="Pfam" id="PF13896">
    <property type="entry name" value="Glyco_transf_49"/>
    <property type="match status" value="1"/>
</dbReference>
<organism evidence="2 3">
    <name type="scientific">Caenorhabditis japonica</name>
    <dbReference type="NCBI Taxonomy" id="281687"/>
    <lineage>
        <taxon>Eukaryota</taxon>
        <taxon>Metazoa</taxon>
        <taxon>Ecdysozoa</taxon>
        <taxon>Nematoda</taxon>
        <taxon>Chromadorea</taxon>
        <taxon>Rhabditida</taxon>
        <taxon>Rhabditina</taxon>
        <taxon>Rhabditomorpha</taxon>
        <taxon>Rhabditoidea</taxon>
        <taxon>Rhabditidae</taxon>
        <taxon>Peloderinae</taxon>
        <taxon>Caenorhabditis</taxon>
    </lineage>
</organism>
<dbReference type="PANTHER" id="PTHR47411">
    <property type="entry name" value="B3GNT1, BETA-1,3-N-ACETYLGUCOSAMINYLTRANSFERASE 1, HOMOLOG"/>
    <property type="match status" value="1"/>
</dbReference>
<evidence type="ECO:0000256" key="1">
    <source>
        <dbReference type="SAM" id="Phobius"/>
    </source>
</evidence>
<protein>
    <submittedName>
        <fullName evidence="2">Uncharacterized protein</fullName>
    </submittedName>
</protein>